<dbReference type="EMBL" id="CAUYUJ010019638">
    <property type="protein sequence ID" value="CAK0892608.1"/>
    <property type="molecule type" value="Genomic_DNA"/>
</dbReference>
<organism evidence="1 2">
    <name type="scientific">Prorocentrum cordatum</name>
    <dbReference type="NCBI Taxonomy" id="2364126"/>
    <lineage>
        <taxon>Eukaryota</taxon>
        <taxon>Sar</taxon>
        <taxon>Alveolata</taxon>
        <taxon>Dinophyceae</taxon>
        <taxon>Prorocentrales</taxon>
        <taxon>Prorocentraceae</taxon>
        <taxon>Prorocentrum</taxon>
    </lineage>
</organism>
<accession>A0ABN9X066</accession>
<evidence type="ECO:0000313" key="2">
    <source>
        <dbReference type="Proteomes" id="UP001189429"/>
    </source>
</evidence>
<evidence type="ECO:0000313" key="1">
    <source>
        <dbReference type="EMBL" id="CAK0892608.1"/>
    </source>
</evidence>
<name>A0ABN9X066_9DINO</name>
<gene>
    <name evidence="1" type="ORF">PCOR1329_LOCUS72229</name>
</gene>
<dbReference type="Proteomes" id="UP001189429">
    <property type="component" value="Unassembled WGS sequence"/>
</dbReference>
<keyword evidence="2" id="KW-1185">Reference proteome</keyword>
<reference evidence="1" key="1">
    <citation type="submission" date="2023-10" db="EMBL/GenBank/DDBJ databases">
        <authorList>
            <person name="Chen Y."/>
            <person name="Shah S."/>
            <person name="Dougan E. K."/>
            <person name="Thang M."/>
            <person name="Chan C."/>
        </authorList>
    </citation>
    <scope>NUCLEOTIDE SEQUENCE [LARGE SCALE GENOMIC DNA]</scope>
</reference>
<comment type="caution">
    <text evidence="1">The sequence shown here is derived from an EMBL/GenBank/DDBJ whole genome shotgun (WGS) entry which is preliminary data.</text>
</comment>
<protein>
    <submittedName>
        <fullName evidence="1">Uncharacterized protein</fullName>
    </submittedName>
</protein>
<proteinExistence type="predicted"/>
<sequence>MGNAWIPISSWNVRIRSLACHDITPVIGEWRPDRVGAISQRGAAACWRAGKHGAAARMAPPRLGAVAVRLLAAALAAGGPAAAGGLDAAALARENHLLRHFGGGGSDPPFGSARRARAAAAAAEGDLAADGALDHGALGEVQAGVARLRMPVPGVLPEVAHGTRPVFHCRLAGAALRLLRCTLPAAGAAACHPQEMEEDLLLAAGLDPDIGRPVGTVLAGVSRPLLQGPGALADEAERNELSSRQPRIRLP</sequence>